<dbReference type="FunFam" id="3.30.160.60:FF:000478">
    <property type="entry name" value="Zinc finger protein 133"/>
    <property type="match status" value="1"/>
</dbReference>
<comment type="subcellular location">
    <subcellularLocation>
        <location evidence="1">Nucleus</location>
    </subcellularLocation>
</comment>
<feature type="region of interest" description="Disordered" evidence="12">
    <location>
        <begin position="364"/>
        <end position="384"/>
    </location>
</feature>
<dbReference type="Proteomes" id="UP000594262">
    <property type="component" value="Unplaced"/>
</dbReference>
<feature type="domain" description="C2H2-type" evidence="13">
    <location>
        <begin position="312"/>
        <end position="339"/>
    </location>
</feature>
<keyword evidence="15" id="KW-1185">Reference proteome</keyword>
<evidence type="ECO:0000256" key="4">
    <source>
        <dbReference type="ARBA" id="ARBA00022737"/>
    </source>
</evidence>
<accession>A0A7M5UQD2</accession>
<name>A0A7M5UQD2_9CNID</name>
<dbReference type="Gene3D" id="3.30.160.60">
    <property type="entry name" value="Classic Zinc Finger"/>
    <property type="match status" value="6"/>
</dbReference>
<dbReference type="InterPro" id="IPR013087">
    <property type="entry name" value="Znf_C2H2_type"/>
</dbReference>
<evidence type="ECO:0000256" key="12">
    <source>
        <dbReference type="SAM" id="MobiDB-lite"/>
    </source>
</evidence>
<organism evidence="14 15">
    <name type="scientific">Clytia hemisphaerica</name>
    <dbReference type="NCBI Taxonomy" id="252671"/>
    <lineage>
        <taxon>Eukaryota</taxon>
        <taxon>Metazoa</taxon>
        <taxon>Cnidaria</taxon>
        <taxon>Hydrozoa</taxon>
        <taxon>Hydroidolina</taxon>
        <taxon>Leptothecata</taxon>
        <taxon>Obeliida</taxon>
        <taxon>Clytiidae</taxon>
        <taxon>Clytia</taxon>
    </lineage>
</organism>
<dbReference type="PANTHER" id="PTHR23235">
    <property type="entry name" value="KRUEPPEL-LIKE TRANSCRIPTION FACTOR"/>
    <property type="match status" value="1"/>
</dbReference>
<feature type="domain" description="C2H2-type" evidence="13">
    <location>
        <begin position="256"/>
        <end position="283"/>
    </location>
</feature>
<comment type="similarity">
    <text evidence="2">Belongs to the krueppel C2H2-type zinc-finger protein family.</text>
</comment>
<evidence type="ECO:0000313" key="14">
    <source>
        <dbReference type="EnsemblMetazoa" id="CLYHEMP002813.2"/>
    </source>
</evidence>
<keyword evidence="9" id="KW-0804">Transcription</keyword>
<dbReference type="FunFam" id="3.30.160.60:FF:000358">
    <property type="entry name" value="zinc finger protein 24"/>
    <property type="match status" value="1"/>
</dbReference>
<keyword evidence="4" id="KW-0677">Repeat</keyword>
<keyword evidence="7" id="KW-0805">Transcription regulation</keyword>
<dbReference type="PANTHER" id="PTHR23235:SF120">
    <property type="entry name" value="KRUPPEL-LIKE FACTOR 15"/>
    <property type="match status" value="1"/>
</dbReference>
<dbReference type="GO" id="GO:0005634">
    <property type="term" value="C:nucleus"/>
    <property type="evidence" value="ECO:0007669"/>
    <property type="project" value="UniProtKB-SubCell"/>
</dbReference>
<dbReference type="GO" id="GO:0000978">
    <property type="term" value="F:RNA polymerase II cis-regulatory region sequence-specific DNA binding"/>
    <property type="evidence" value="ECO:0007669"/>
    <property type="project" value="TreeGrafter"/>
</dbReference>
<dbReference type="GO" id="GO:0008270">
    <property type="term" value="F:zinc ion binding"/>
    <property type="evidence" value="ECO:0007669"/>
    <property type="project" value="UniProtKB-KW"/>
</dbReference>
<dbReference type="FunFam" id="3.30.160.60:FF:000145">
    <property type="entry name" value="Zinc finger protein 574"/>
    <property type="match status" value="1"/>
</dbReference>
<feature type="compositionally biased region" description="Basic and acidic residues" evidence="12">
    <location>
        <begin position="364"/>
        <end position="375"/>
    </location>
</feature>
<dbReference type="FunFam" id="3.30.160.60:FF:000414">
    <property type="entry name" value="Zinc finger protein 398"/>
    <property type="match status" value="1"/>
</dbReference>
<dbReference type="SUPFAM" id="SSF57667">
    <property type="entry name" value="beta-beta-alpha zinc fingers"/>
    <property type="match status" value="4"/>
</dbReference>
<keyword evidence="6" id="KW-0862">Zinc</keyword>
<evidence type="ECO:0000256" key="10">
    <source>
        <dbReference type="ARBA" id="ARBA00023242"/>
    </source>
</evidence>
<dbReference type="SMART" id="SM00355">
    <property type="entry name" value="ZnF_C2H2"/>
    <property type="match status" value="6"/>
</dbReference>
<protein>
    <recommendedName>
        <fullName evidence="13">C2H2-type domain-containing protein</fullName>
    </recommendedName>
</protein>
<dbReference type="FunFam" id="3.30.160.60:FF:000065">
    <property type="entry name" value="B-cell CLL/lymphoma 6, member B"/>
    <property type="match status" value="1"/>
</dbReference>
<evidence type="ECO:0000256" key="2">
    <source>
        <dbReference type="ARBA" id="ARBA00006991"/>
    </source>
</evidence>
<dbReference type="EnsemblMetazoa" id="CLYHEMT002813.2">
    <property type="protein sequence ID" value="CLYHEMP002813.2"/>
    <property type="gene ID" value="CLYHEMG002813"/>
</dbReference>
<dbReference type="PROSITE" id="PS00028">
    <property type="entry name" value="ZINC_FINGER_C2H2_1"/>
    <property type="match status" value="6"/>
</dbReference>
<feature type="domain" description="C2H2-type" evidence="13">
    <location>
        <begin position="284"/>
        <end position="311"/>
    </location>
</feature>
<dbReference type="PROSITE" id="PS50157">
    <property type="entry name" value="ZINC_FINGER_C2H2_2"/>
    <property type="match status" value="6"/>
</dbReference>
<keyword evidence="3" id="KW-0479">Metal-binding</keyword>
<evidence type="ECO:0000259" key="13">
    <source>
        <dbReference type="PROSITE" id="PS50157"/>
    </source>
</evidence>
<evidence type="ECO:0000256" key="3">
    <source>
        <dbReference type="ARBA" id="ARBA00022723"/>
    </source>
</evidence>
<evidence type="ECO:0000256" key="1">
    <source>
        <dbReference type="ARBA" id="ARBA00004123"/>
    </source>
</evidence>
<evidence type="ECO:0000256" key="11">
    <source>
        <dbReference type="PROSITE-ProRule" id="PRU00042"/>
    </source>
</evidence>
<proteinExistence type="inferred from homology"/>
<dbReference type="AlphaFoldDB" id="A0A7M5UQD2"/>
<sequence length="384" mass="43532">KKMNYDIGNIVHFSNSDGIATPLTLFFNVTIDDKFIGSCQFTIENVSLKVELGDNHGNNFLFKPNKIEEGLENKREESSPDINKNRLGLGEEVTIKMENDMKIKVEPEENLDEEQTDTQAAENRLDISGKAIEQGSEMLEEDKVENPSNCHASGKAFSQYNQLGYIRSPDNINKLNEYEVPGERFTGKQNKNTPTVKKPFTCEICGNGFSRKDTLKIHTRLHTGQVSFKCEVCGKEYTRKDKLKIHLLSHSDEKPFNCGVCGKGFARKDNLTDHLRSHTGEKPFPCKVCGKSFSQKGGLLIHTRIHTGFAPFKCHLCEKRFTRNDQLRNHLLTHSDKKPFSCEVCEKGFNTKSNMLVHMRIHDDKKPIKSDEGGKEFAQNDNAD</sequence>
<evidence type="ECO:0000256" key="7">
    <source>
        <dbReference type="ARBA" id="ARBA00023015"/>
    </source>
</evidence>
<feature type="domain" description="C2H2-type" evidence="13">
    <location>
        <begin position="340"/>
        <end position="367"/>
    </location>
</feature>
<keyword evidence="10" id="KW-0539">Nucleus</keyword>
<keyword evidence="8" id="KW-0238">DNA-binding</keyword>
<evidence type="ECO:0000256" key="9">
    <source>
        <dbReference type="ARBA" id="ARBA00023163"/>
    </source>
</evidence>
<evidence type="ECO:0000313" key="15">
    <source>
        <dbReference type="Proteomes" id="UP000594262"/>
    </source>
</evidence>
<dbReference type="Pfam" id="PF00096">
    <property type="entry name" value="zf-C2H2"/>
    <property type="match status" value="6"/>
</dbReference>
<evidence type="ECO:0000256" key="8">
    <source>
        <dbReference type="ARBA" id="ARBA00023125"/>
    </source>
</evidence>
<feature type="domain" description="C2H2-type" evidence="13">
    <location>
        <begin position="200"/>
        <end position="227"/>
    </location>
</feature>
<dbReference type="OrthoDB" id="10055750at2759"/>
<dbReference type="GO" id="GO:0000981">
    <property type="term" value="F:DNA-binding transcription factor activity, RNA polymerase II-specific"/>
    <property type="evidence" value="ECO:0007669"/>
    <property type="project" value="TreeGrafter"/>
</dbReference>
<evidence type="ECO:0000256" key="5">
    <source>
        <dbReference type="ARBA" id="ARBA00022771"/>
    </source>
</evidence>
<dbReference type="FunFam" id="3.30.160.60:FF:001480">
    <property type="entry name" value="Si:cabz01071911.3"/>
    <property type="match status" value="1"/>
</dbReference>
<reference evidence="14" key="1">
    <citation type="submission" date="2021-01" db="UniProtKB">
        <authorList>
            <consortium name="EnsemblMetazoa"/>
        </authorList>
    </citation>
    <scope>IDENTIFICATION</scope>
</reference>
<dbReference type="InterPro" id="IPR036236">
    <property type="entry name" value="Znf_C2H2_sf"/>
</dbReference>
<feature type="domain" description="C2H2-type" evidence="13">
    <location>
        <begin position="228"/>
        <end position="255"/>
    </location>
</feature>
<keyword evidence="5 11" id="KW-0863">Zinc-finger</keyword>
<evidence type="ECO:0000256" key="6">
    <source>
        <dbReference type="ARBA" id="ARBA00022833"/>
    </source>
</evidence>